<organism evidence="2 3">
    <name type="scientific">Portunus trituberculatus</name>
    <name type="common">Swimming crab</name>
    <name type="synonym">Neptunus trituberculatus</name>
    <dbReference type="NCBI Taxonomy" id="210409"/>
    <lineage>
        <taxon>Eukaryota</taxon>
        <taxon>Metazoa</taxon>
        <taxon>Ecdysozoa</taxon>
        <taxon>Arthropoda</taxon>
        <taxon>Crustacea</taxon>
        <taxon>Multicrustacea</taxon>
        <taxon>Malacostraca</taxon>
        <taxon>Eumalacostraca</taxon>
        <taxon>Eucarida</taxon>
        <taxon>Decapoda</taxon>
        <taxon>Pleocyemata</taxon>
        <taxon>Brachyura</taxon>
        <taxon>Eubrachyura</taxon>
        <taxon>Portunoidea</taxon>
        <taxon>Portunidae</taxon>
        <taxon>Portuninae</taxon>
        <taxon>Portunus</taxon>
    </lineage>
</organism>
<dbReference type="AlphaFoldDB" id="A0A5B7IL29"/>
<protein>
    <submittedName>
        <fullName evidence="2">Uncharacterized protein</fullName>
    </submittedName>
</protein>
<comment type="caution">
    <text evidence="2">The sequence shown here is derived from an EMBL/GenBank/DDBJ whole genome shotgun (WGS) entry which is preliminary data.</text>
</comment>
<feature type="region of interest" description="Disordered" evidence="1">
    <location>
        <begin position="50"/>
        <end position="86"/>
    </location>
</feature>
<gene>
    <name evidence="2" type="ORF">E2C01_080997</name>
</gene>
<sequence>MLRHCSCEASALWCCCLTKRILNCSSDSNDAASQPAAKAAKQGDAFVLDDEESTNSPVDFPFSVPHNPPLTSQSPPAFPTFAPSLR</sequence>
<evidence type="ECO:0000313" key="2">
    <source>
        <dbReference type="EMBL" id="MPC86181.1"/>
    </source>
</evidence>
<proteinExistence type="predicted"/>
<accession>A0A5B7IL29</accession>
<evidence type="ECO:0000313" key="3">
    <source>
        <dbReference type="Proteomes" id="UP000324222"/>
    </source>
</evidence>
<keyword evidence="3" id="KW-1185">Reference proteome</keyword>
<evidence type="ECO:0000256" key="1">
    <source>
        <dbReference type="SAM" id="MobiDB-lite"/>
    </source>
</evidence>
<dbReference type="EMBL" id="VSRR010070709">
    <property type="protein sequence ID" value="MPC86181.1"/>
    <property type="molecule type" value="Genomic_DNA"/>
</dbReference>
<dbReference type="Proteomes" id="UP000324222">
    <property type="component" value="Unassembled WGS sequence"/>
</dbReference>
<reference evidence="2 3" key="1">
    <citation type="submission" date="2019-05" db="EMBL/GenBank/DDBJ databases">
        <title>Another draft genome of Portunus trituberculatus and its Hox gene families provides insights of decapod evolution.</title>
        <authorList>
            <person name="Jeong J.-H."/>
            <person name="Song I."/>
            <person name="Kim S."/>
            <person name="Choi T."/>
            <person name="Kim D."/>
            <person name="Ryu S."/>
            <person name="Kim W."/>
        </authorList>
    </citation>
    <scope>NUCLEOTIDE SEQUENCE [LARGE SCALE GENOMIC DNA]</scope>
    <source>
        <tissue evidence="2">Muscle</tissue>
    </source>
</reference>
<name>A0A5B7IL29_PORTR</name>